<dbReference type="AlphaFoldDB" id="A0A2P0ZI15"/>
<keyword evidence="1" id="KW-0929">Antimicrobial</keyword>
<proteinExistence type="evidence at transcript level"/>
<dbReference type="EMBL" id="KY807050">
    <property type="protein sequence ID" value="AVH80606.1"/>
    <property type="molecule type" value="mRNA"/>
</dbReference>
<evidence type="ECO:0000256" key="3">
    <source>
        <dbReference type="SAM" id="SignalP"/>
    </source>
</evidence>
<sequence length="125" mass="13355">MHSSVLKSLAVVVVVAVCLVPRVEAVLEDLLDGVAVKLLAQGSLSGLDFLDHECELSKDFVLDGLNLYFTAEMTCSGWTEIVGEALGPDLGVLAMAIKDFVIKAVVQGLITEVELQAWLEIELVG</sequence>
<reference evidence="4" key="1">
    <citation type="submission" date="2017-03" db="EMBL/GenBank/DDBJ databases">
        <title>Molecular cloning and functional analysis of a new anti-lipopolysaccharidefactor (EsALF-4) from Eriocheir sinensis.</title>
        <authorList>
            <person name="Lu G."/>
            <person name="Yu Z."/>
            <person name="Yi Q."/>
            <person name="Wang L."/>
            <person name="Song L."/>
        </authorList>
    </citation>
    <scope>NUCLEOTIDE SEQUENCE</scope>
</reference>
<gene>
    <name evidence="4" type="primary">ALF-4</name>
</gene>
<evidence type="ECO:0000313" key="4">
    <source>
        <dbReference type="EMBL" id="AVH80606.1"/>
    </source>
</evidence>
<dbReference type="InterPro" id="IPR024509">
    <property type="entry name" value="Anti-LPS_factor/Scygonadin"/>
</dbReference>
<evidence type="ECO:0000256" key="2">
    <source>
        <dbReference type="ARBA" id="ARBA00023022"/>
    </source>
</evidence>
<protein>
    <submittedName>
        <fullName evidence="4">Anti-lipopolysaccharide factor 4</fullName>
    </submittedName>
</protein>
<keyword evidence="2" id="KW-0044">Antibiotic</keyword>
<evidence type="ECO:0000256" key="1">
    <source>
        <dbReference type="ARBA" id="ARBA00022529"/>
    </source>
</evidence>
<dbReference type="SMR" id="A0A2P0ZI15"/>
<feature type="signal peptide" evidence="3">
    <location>
        <begin position="1"/>
        <end position="25"/>
    </location>
</feature>
<dbReference type="GO" id="GO:0042742">
    <property type="term" value="P:defense response to bacterium"/>
    <property type="evidence" value="ECO:0007669"/>
    <property type="project" value="UniProtKB-KW"/>
</dbReference>
<name>A0A2P0ZI15_ERISI</name>
<accession>A0A2P0ZI15</accession>
<organism evidence="4">
    <name type="scientific">Eriocheir sinensis</name>
    <name type="common">Chinese mitten crab</name>
    <dbReference type="NCBI Taxonomy" id="95602"/>
    <lineage>
        <taxon>Eukaryota</taxon>
        <taxon>Metazoa</taxon>
        <taxon>Ecdysozoa</taxon>
        <taxon>Arthropoda</taxon>
        <taxon>Crustacea</taxon>
        <taxon>Multicrustacea</taxon>
        <taxon>Malacostraca</taxon>
        <taxon>Eumalacostraca</taxon>
        <taxon>Eucarida</taxon>
        <taxon>Decapoda</taxon>
        <taxon>Pleocyemata</taxon>
        <taxon>Brachyura</taxon>
        <taxon>Eubrachyura</taxon>
        <taxon>Grapsoidea</taxon>
        <taxon>Varunidae</taxon>
        <taxon>Eriocheir</taxon>
    </lineage>
</organism>
<dbReference type="Gene3D" id="3.30.160.320">
    <property type="match status" value="1"/>
</dbReference>
<dbReference type="Pfam" id="PF11630">
    <property type="entry name" value="Anti-LPS-SCYG"/>
    <property type="match status" value="1"/>
</dbReference>
<dbReference type="InterPro" id="IPR038539">
    <property type="entry name" value="Anti-LPS_factor/Scygonadin_sf"/>
</dbReference>
<feature type="chain" id="PRO_5015182207" evidence="3">
    <location>
        <begin position="26"/>
        <end position="125"/>
    </location>
</feature>
<keyword evidence="3" id="KW-0732">Signal</keyword>